<dbReference type="PANTHER" id="PTHR34610:SF3">
    <property type="entry name" value="SSL7007 PROTEIN"/>
    <property type="match status" value="1"/>
</dbReference>
<sequence>MLDTNAVLDLFVFRDPAALALLRALQAGALRWIVTPHLLEELRRVLEYPAVQARAPRGSDTSAWVHARMNEALELATMHAGEIHPCPVRCLDADDQPFLDLAFTLACPLVSKDRRVRQAARRGRLICVATGDELLALHTAR</sequence>
<dbReference type="PANTHER" id="PTHR34610">
    <property type="entry name" value="SSL7007 PROTEIN"/>
    <property type="match status" value="1"/>
</dbReference>
<dbReference type="Proteomes" id="UP001595556">
    <property type="component" value="Unassembled WGS sequence"/>
</dbReference>
<dbReference type="SUPFAM" id="SSF88723">
    <property type="entry name" value="PIN domain-like"/>
    <property type="match status" value="1"/>
</dbReference>
<dbReference type="InterPro" id="IPR002850">
    <property type="entry name" value="PIN_toxin-like"/>
</dbReference>
<reference evidence="3" key="1">
    <citation type="journal article" date="2019" name="Int. J. Syst. Evol. Microbiol.">
        <title>The Global Catalogue of Microorganisms (GCM) 10K type strain sequencing project: providing services to taxonomists for standard genome sequencing and annotation.</title>
        <authorList>
            <consortium name="The Broad Institute Genomics Platform"/>
            <consortium name="The Broad Institute Genome Sequencing Center for Infectious Disease"/>
            <person name="Wu L."/>
            <person name="Ma J."/>
        </authorList>
    </citation>
    <scope>NUCLEOTIDE SEQUENCE [LARGE SCALE GENOMIC DNA]</scope>
    <source>
        <strain evidence="3">KCTC 52168</strain>
    </source>
</reference>
<name>A0ABV7GZS9_9BURK</name>
<evidence type="ECO:0000313" key="3">
    <source>
        <dbReference type="Proteomes" id="UP001595556"/>
    </source>
</evidence>
<evidence type="ECO:0000313" key="2">
    <source>
        <dbReference type="EMBL" id="MFC3147169.1"/>
    </source>
</evidence>
<dbReference type="EMBL" id="JBHRTI010000003">
    <property type="protein sequence ID" value="MFC3147169.1"/>
    <property type="molecule type" value="Genomic_DNA"/>
</dbReference>
<accession>A0ABV7GZS9</accession>
<organism evidence="2 3">
    <name type="scientific">Piscinibacterium candidicorallinum</name>
    <dbReference type="NCBI Taxonomy" id="1793872"/>
    <lineage>
        <taxon>Bacteria</taxon>
        <taxon>Pseudomonadati</taxon>
        <taxon>Pseudomonadota</taxon>
        <taxon>Betaproteobacteria</taxon>
        <taxon>Burkholderiales</taxon>
        <taxon>Piscinibacterium</taxon>
    </lineage>
</organism>
<dbReference type="InterPro" id="IPR029060">
    <property type="entry name" value="PIN-like_dom_sf"/>
</dbReference>
<gene>
    <name evidence="2" type="ORF">ACFOEN_05875</name>
</gene>
<dbReference type="Pfam" id="PF13470">
    <property type="entry name" value="PIN_3"/>
    <property type="match status" value="1"/>
</dbReference>
<feature type="domain" description="PIN" evidence="1">
    <location>
        <begin position="1"/>
        <end position="114"/>
    </location>
</feature>
<protein>
    <submittedName>
        <fullName evidence="2">Toxin-antitoxin system toxin component, PIN family</fullName>
    </submittedName>
</protein>
<keyword evidence="3" id="KW-1185">Reference proteome</keyword>
<evidence type="ECO:0000259" key="1">
    <source>
        <dbReference type="Pfam" id="PF13470"/>
    </source>
</evidence>
<proteinExistence type="predicted"/>
<comment type="caution">
    <text evidence="2">The sequence shown here is derived from an EMBL/GenBank/DDBJ whole genome shotgun (WGS) entry which is preliminary data.</text>
</comment>
<dbReference type="RefSeq" id="WP_377301965.1">
    <property type="nucleotide sequence ID" value="NZ_CP180191.1"/>
</dbReference>
<dbReference type="InterPro" id="IPR002716">
    <property type="entry name" value="PIN_dom"/>
</dbReference>